<dbReference type="Pfam" id="PF00067">
    <property type="entry name" value="p450"/>
    <property type="match status" value="1"/>
</dbReference>
<feature type="binding site" description="axial binding residue" evidence="14">
    <location>
        <position position="432"/>
    </location>
    <ligand>
        <name>heme</name>
        <dbReference type="ChEBI" id="CHEBI:30413"/>
    </ligand>
    <ligandPart>
        <name>Fe</name>
        <dbReference type="ChEBI" id="CHEBI:18248"/>
    </ligandPart>
</feature>
<evidence type="ECO:0008006" key="19">
    <source>
        <dbReference type="Google" id="ProtNLM"/>
    </source>
</evidence>
<evidence type="ECO:0000256" key="16">
    <source>
        <dbReference type="SAM" id="SignalP"/>
    </source>
</evidence>
<reference evidence="17" key="1">
    <citation type="submission" date="2021-03" db="EMBL/GenBank/DDBJ databases">
        <title>Chromosome level genome of the anhydrobiotic midge Polypedilum vanderplanki.</title>
        <authorList>
            <person name="Yoshida Y."/>
            <person name="Kikawada T."/>
            <person name="Gusev O."/>
        </authorList>
    </citation>
    <scope>NUCLEOTIDE SEQUENCE</scope>
    <source>
        <strain evidence="17">NIAS01</strain>
        <tissue evidence="17">Whole body or cell culture</tissue>
    </source>
</reference>
<dbReference type="CDD" id="cd11056">
    <property type="entry name" value="CYP6-like"/>
    <property type="match status" value="1"/>
</dbReference>
<evidence type="ECO:0000256" key="7">
    <source>
        <dbReference type="ARBA" id="ARBA00022723"/>
    </source>
</evidence>
<accession>A0A9J6BCN4</accession>
<dbReference type="InterPro" id="IPR036396">
    <property type="entry name" value="Cyt_P450_sf"/>
</dbReference>
<name>A0A9J6BCN4_POLVA</name>
<dbReference type="PANTHER" id="PTHR24292:SF54">
    <property type="entry name" value="CYP9F3-RELATED"/>
    <property type="match status" value="1"/>
</dbReference>
<keyword evidence="6 14" id="KW-0349">Heme</keyword>
<keyword evidence="18" id="KW-1185">Reference proteome</keyword>
<comment type="similarity">
    <text evidence="5 15">Belongs to the cytochrome P450 family.</text>
</comment>
<keyword evidence="16" id="KW-0732">Signal</keyword>
<keyword evidence="7 14" id="KW-0479">Metal-binding</keyword>
<evidence type="ECO:0000256" key="5">
    <source>
        <dbReference type="ARBA" id="ARBA00010617"/>
    </source>
</evidence>
<evidence type="ECO:0000256" key="1">
    <source>
        <dbReference type="ARBA" id="ARBA00001971"/>
    </source>
</evidence>
<dbReference type="OrthoDB" id="2789670at2759"/>
<dbReference type="GO" id="GO:0005789">
    <property type="term" value="C:endoplasmic reticulum membrane"/>
    <property type="evidence" value="ECO:0007669"/>
    <property type="project" value="UniProtKB-SubCell"/>
</dbReference>
<comment type="cofactor">
    <cofactor evidence="1 14">
        <name>heme</name>
        <dbReference type="ChEBI" id="CHEBI:30413"/>
    </cofactor>
</comment>
<evidence type="ECO:0000256" key="2">
    <source>
        <dbReference type="ARBA" id="ARBA00003690"/>
    </source>
</evidence>
<dbReference type="PROSITE" id="PS00086">
    <property type="entry name" value="CYTOCHROME_P450"/>
    <property type="match status" value="1"/>
</dbReference>
<dbReference type="InterPro" id="IPR050476">
    <property type="entry name" value="Insect_CytP450_Detox"/>
</dbReference>
<feature type="chain" id="PRO_5039936225" description="Cytochrome P450" evidence="16">
    <location>
        <begin position="20"/>
        <end position="487"/>
    </location>
</feature>
<keyword evidence="10 15" id="KW-0560">Oxidoreductase</keyword>
<evidence type="ECO:0000313" key="17">
    <source>
        <dbReference type="EMBL" id="KAG5667307.1"/>
    </source>
</evidence>
<evidence type="ECO:0000256" key="14">
    <source>
        <dbReference type="PIRSR" id="PIRSR602401-1"/>
    </source>
</evidence>
<gene>
    <name evidence="17" type="ORF">PVAND_015293</name>
</gene>
<sequence length="487" mass="56611">MLFQLCLVLLAIFLWFKNRFNYWHKRGFPYVPGKIPLGSTPTAGISEHSCTVFQREYEKFKDRGPAFGVFGMAKPMLVPTDPDLIREIFVKNFEVFHERGFNISEEADPLSQHLSFKNGQEWKDLRSKLSQVFSSGKIKMMFPNVMRICDRMIDYLMPYAEKIEPLEMKDVYCSFTTEVISDCAFGITADCLGNPDNEFKKCAKKIFEPTAFEMIKLMLIISFESVGEFFKIGFNGKEVTDFIMKVVRQTLDYREKNNVERNDFFQLLMNMKKTGDMTFNDIAANSFVFFLAGFETSSSVMTFSTYELALNQDIQDRLRTEINEVIAKHNGEVTYESIMEMKYLDMVFNESLRKYPVVDFQIRQSVKDFPIANTNLVIPAKTMIIVPVHAIHNDEKYYENPDKFDPERFTDENVKKRHPFTYLPFSHGPRTCIGMRFGTLQTKIGLIKLLRNFRILPCSKTIIPMKFSPNAQFQSPLGGMWLKLEKI</sequence>
<comment type="function">
    <text evidence="2">May be involved in the metabolism of insect hormones and in the breakdown of synthetic insecticides.</text>
</comment>
<evidence type="ECO:0000256" key="6">
    <source>
        <dbReference type="ARBA" id="ARBA00022617"/>
    </source>
</evidence>
<evidence type="ECO:0000256" key="8">
    <source>
        <dbReference type="ARBA" id="ARBA00022824"/>
    </source>
</evidence>
<dbReference type="AlphaFoldDB" id="A0A9J6BCN4"/>
<dbReference type="GO" id="GO:0005506">
    <property type="term" value="F:iron ion binding"/>
    <property type="evidence" value="ECO:0007669"/>
    <property type="project" value="InterPro"/>
</dbReference>
<dbReference type="GO" id="GO:0016705">
    <property type="term" value="F:oxidoreductase activity, acting on paired donors, with incorporation or reduction of molecular oxygen"/>
    <property type="evidence" value="ECO:0007669"/>
    <property type="project" value="InterPro"/>
</dbReference>
<dbReference type="InterPro" id="IPR001128">
    <property type="entry name" value="Cyt_P450"/>
</dbReference>
<dbReference type="InterPro" id="IPR017972">
    <property type="entry name" value="Cyt_P450_CS"/>
</dbReference>
<dbReference type="EMBL" id="JADBJN010000004">
    <property type="protein sequence ID" value="KAG5667307.1"/>
    <property type="molecule type" value="Genomic_DNA"/>
</dbReference>
<dbReference type="PANTHER" id="PTHR24292">
    <property type="entry name" value="CYTOCHROME P450"/>
    <property type="match status" value="1"/>
</dbReference>
<keyword evidence="11 14" id="KW-0408">Iron</keyword>
<keyword evidence="13" id="KW-0472">Membrane</keyword>
<evidence type="ECO:0000313" key="18">
    <source>
        <dbReference type="Proteomes" id="UP001107558"/>
    </source>
</evidence>
<feature type="signal peptide" evidence="16">
    <location>
        <begin position="1"/>
        <end position="19"/>
    </location>
</feature>
<organism evidence="17 18">
    <name type="scientific">Polypedilum vanderplanki</name>
    <name type="common">Sleeping chironomid midge</name>
    <dbReference type="NCBI Taxonomy" id="319348"/>
    <lineage>
        <taxon>Eukaryota</taxon>
        <taxon>Metazoa</taxon>
        <taxon>Ecdysozoa</taxon>
        <taxon>Arthropoda</taxon>
        <taxon>Hexapoda</taxon>
        <taxon>Insecta</taxon>
        <taxon>Pterygota</taxon>
        <taxon>Neoptera</taxon>
        <taxon>Endopterygota</taxon>
        <taxon>Diptera</taxon>
        <taxon>Nematocera</taxon>
        <taxon>Chironomoidea</taxon>
        <taxon>Chironomidae</taxon>
        <taxon>Chironominae</taxon>
        <taxon>Polypedilum</taxon>
        <taxon>Polypedilum</taxon>
    </lineage>
</organism>
<evidence type="ECO:0000256" key="11">
    <source>
        <dbReference type="ARBA" id="ARBA00023004"/>
    </source>
</evidence>
<dbReference type="PRINTS" id="PR00385">
    <property type="entry name" value="P450"/>
</dbReference>
<evidence type="ECO:0000256" key="12">
    <source>
        <dbReference type="ARBA" id="ARBA00023033"/>
    </source>
</evidence>
<keyword evidence="8" id="KW-0256">Endoplasmic reticulum</keyword>
<dbReference type="Proteomes" id="UP001107558">
    <property type="component" value="Chromosome 4"/>
</dbReference>
<dbReference type="PRINTS" id="PR00463">
    <property type="entry name" value="EP450I"/>
</dbReference>
<evidence type="ECO:0000256" key="13">
    <source>
        <dbReference type="ARBA" id="ARBA00023136"/>
    </source>
</evidence>
<proteinExistence type="inferred from homology"/>
<keyword evidence="9" id="KW-0492">Microsome</keyword>
<dbReference type="InterPro" id="IPR002401">
    <property type="entry name" value="Cyt_P450_E_grp-I"/>
</dbReference>
<evidence type="ECO:0000256" key="15">
    <source>
        <dbReference type="RuleBase" id="RU000461"/>
    </source>
</evidence>
<evidence type="ECO:0000256" key="9">
    <source>
        <dbReference type="ARBA" id="ARBA00022848"/>
    </source>
</evidence>
<dbReference type="Gene3D" id="1.10.630.10">
    <property type="entry name" value="Cytochrome P450"/>
    <property type="match status" value="1"/>
</dbReference>
<keyword evidence="12 15" id="KW-0503">Monooxygenase</keyword>
<comment type="subcellular location">
    <subcellularLocation>
        <location evidence="4">Endoplasmic reticulum membrane</location>
        <topology evidence="4">Peripheral membrane protein</topology>
    </subcellularLocation>
    <subcellularLocation>
        <location evidence="3">Microsome membrane</location>
        <topology evidence="3">Peripheral membrane protein</topology>
    </subcellularLocation>
</comment>
<evidence type="ECO:0000256" key="4">
    <source>
        <dbReference type="ARBA" id="ARBA00004406"/>
    </source>
</evidence>
<dbReference type="SUPFAM" id="SSF48264">
    <property type="entry name" value="Cytochrome P450"/>
    <property type="match status" value="1"/>
</dbReference>
<dbReference type="GO" id="GO:0004497">
    <property type="term" value="F:monooxygenase activity"/>
    <property type="evidence" value="ECO:0007669"/>
    <property type="project" value="UniProtKB-KW"/>
</dbReference>
<protein>
    <recommendedName>
        <fullName evidence="19">Cytochrome P450</fullName>
    </recommendedName>
</protein>
<evidence type="ECO:0000256" key="3">
    <source>
        <dbReference type="ARBA" id="ARBA00004174"/>
    </source>
</evidence>
<evidence type="ECO:0000256" key="10">
    <source>
        <dbReference type="ARBA" id="ARBA00023002"/>
    </source>
</evidence>
<comment type="caution">
    <text evidence="17">The sequence shown here is derived from an EMBL/GenBank/DDBJ whole genome shotgun (WGS) entry which is preliminary data.</text>
</comment>
<dbReference type="FunFam" id="1.10.630.10:FF:000042">
    <property type="entry name" value="Cytochrome P450"/>
    <property type="match status" value="1"/>
</dbReference>
<dbReference type="GO" id="GO:0020037">
    <property type="term" value="F:heme binding"/>
    <property type="evidence" value="ECO:0007669"/>
    <property type="project" value="InterPro"/>
</dbReference>